<evidence type="ECO:0000256" key="1">
    <source>
        <dbReference type="SAM" id="MobiDB-lite"/>
    </source>
</evidence>
<feature type="region of interest" description="Disordered" evidence="1">
    <location>
        <begin position="515"/>
        <end position="534"/>
    </location>
</feature>
<dbReference type="AlphaFoldDB" id="A0A8K0T5A7"/>
<dbReference type="Proteomes" id="UP000813385">
    <property type="component" value="Unassembled WGS sequence"/>
</dbReference>
<feature type="compositionally biased region" description="Basic and acidic residues" evidence="1">
    <location>
        <begin position="618"/>
        <end position="651"/>
    </location>
</feature>
<dbReference type="PANTHER" id="PTHR42055">
    <property type="entry name" value="YALI0E03476P"/>
    <property type="match status" value="1"/>
</dbReference>
<keyword evidence="3" id="KW-1185">Reference proteome</keyword>
<organism evidence="2 3">
    <name type="scientific">Plectosphaerella cucumerina</name>
    <dbReference type="NCBI Taxonomy" id="40658"/>
    <lineage>
        <taxon>Eukaryota</taxon>
        <taxon>Fungi</taxon>
        <taxon>Dikarya</taxon>
        <taxon>Ascomycota</taxon>
        <taxon>Pezizomycotina</taxon>
        <taxon>Sordariomycetes</taxon>
        <taxon>Hypocreomycetidae</taxon>
        <taxon>Glomerellales</taxon>
        <taxon>Plectosphaerellaceae</taxon>
        <taxon>Plectosphaerella</taxon>
    </lineage>
</organism>
<gene>
    <name evidence="2" type="ORF">B0T11DRAFT_145228</name>
</gene>
<evidence type="ECO:0000313" key="3">
    <source>
        <dbReference type="Proteomes" id="UP000813385"/>
    </source>
</evidence>
<dbReference type="PANTHER" id="PTHR42055:SF1">
    <property type="entry name" value="YALI0E03476P"/>
    <property type="match status" value="1"/>
</dbReference>
<protein>
    <submittedName>
        <fullName evidence="2">Uncharacterized protein</fullName>
    </submittedName>
</protein>
<dbReference type="EMBL" id="JAGPXD010000007">
    <property type="protein sequence ID" value="KAH7347846.1"/>
    <property type="molecule type" value="Genomic_DNA"/>
</dbReference>
<name>A0A8K0T5A7_9PEZI</name>
<feature type="region of interest" description="Disordered" evidence="1">
    <location>
        <begin position="605"/>
        <end position="651"/>
    </location>
</feature>
<accession>A0A8K0T5A7</accession>
<reference evidence="2" key="1">
    <citation type="journal article" date="2021" name="Nat. Commun.">
        <title>Genetic determinants of endophytism in the Arabidopsis root mycobiome.</title>
        <authorList>
            <person name="Mesny F."/>
            <person name="Miyauchi S."/>
            <person name="Thiergart T."/>
            <person name="Pickel B."/>
            <person name="Atanasova L."/>
            <person name="Karlsson M."/>
            <person name="Huettel B."/>
            <person name="Barry K.W."/>
            <person name="Haridas S."/>
            <person name="Chen C."/>
            <person name="Bauer D."/>
            <person name="Andreopoulos W."/>
            <person name="Pangilinan J."/>
            <person name="LaButti K."/>
            <person name="Riley R."/>
            <person name="Lipzen A."/>
            <person name="Clum A."/>
            <person name="Drula E."/>
            <person name="Henrissat B."/>
            <person name="Kohler A."/>
            <person name="Grigoriev I.V."/>
            <person name="Martin F.M."/>
            <person name="Hacquard S."/>
        </authorList>
    </citation>
    <scope>NUCLEOTIDE SEQUENCE</scope>
    <source>
        <strain evidence="2">MPI-CAGE-AT-0016</strain>
    </source>
</reference>
<sequence length="651" mass="72254">MPRQLIFCGRRVPRLGARRVTLLLLALATIGLVSMVTTLPDAIPDRYAEHIPKVPKVPLPAMPDIHGFKIPFSDSVLNPFRQPSHPPPRDKSDTFGESSWWADWKWLHVPFSSSLTLDEDRALLPPLKNRPPIYCYYDATDKRDAAVKDAESALLLTWRRAWWAQGFRPLILSPAEAVHNPLYKELQRFPDLKDGLRTDLMRWMAWEHMGGGILAYYTTLPMGPREDPLLSSFRRGEYPGLTRFTGIEDGLFSGSKTAVHDAIKAALNGEGLKTAQGFLSAAPDAVFTTDSRPRAVAYYSADELRDRYAAVAQLYNENKAKGLRALDSLVNAHLHGAWQMAHPDGIAVLKALPHHSTHMVTDAWQLAQDLALCPETPMPASCPPLKASCKPCSKRSPTKTLTPGRYRNSTAVYTIGTVPHPYTTALLSQQRETVDVSWIRRKSPRDAWLFAVTHDLLGGEVGPEPRVLRFKEAVAGDFAPAHSLWLTAEHRLAEEQTRAQLDWHFGFAIPRPAEDVAQRPQTQDHDAADGPRASDAELGAEPALLGRARQVVLAARSGGKDAGSEAASASVVRAAVEAWSLADTEAWKFARAFLDRRILERKEWEKEESRYVSGSGSEEGRKKGWAERWSDEGEVAKEKEKGEGEGEDAGK</sequence>
<comment type="caution">
    <text evidence="2">The sequence shown here is derived from an EMBL/GenBank/DDBJ whole genome shotgun (WGS) entry which is preliminary data.</text>
</comment>
<dbReference type="OrthoDB" id="5312133at2759"/>
<evidence type="ECO:0000313" key="2">
    <source>
        <dbReference type="EMBL" id="KAH7347846.1"/>
    </source>
</evidence>
<proteinExistence type="predicted"/>